<reference evidence="4 5" key="1">
    <citation type="submission" date="2018-03" db="EMBL/GenBank/DDBJ databases">
        <title>Genomic Encyclopedia of Type Strains, Phase III (KMG-III): the genomes of soil and plant-associated and newly described type strains.</title>
        <authorList>
            <person name="Whitman W."/>
        </authorList>
    </citation>
    <scope>NUCLEOTIDE SEQUENCE [LARGE SCALE GENOMIC DNA]</scope>
    <source>
        <strain evidence="4 5">CGMCC 4.7104</strain>
    </source>
</reference>
<dbReference type="PANTHER" id="PTHR43037:SF1">
    <property type="entry name" value="BLL1128 PROTEIN"/>
    <property type="match status" value="1"/>
</dbReference>
<feature type="compositionally biased region" description="Basic and acidic residues" evidence="2">
    <location>
        <begin position="287"/>
        <end position="298"/>
    </location>
</feature>
<keyword evidence="5" id="KW-1185">Reference proteome</keyword>
<evidence type="ECO:0000313" key="4">
    <source>
        <dbReference type="EMBL" id="PRX53034.1"/>
    </source>
</evidence>
<dbReference type="PANTHER" id="PTHR43037">
    <property type="entry name" value="UNNAMED PRODUCT-RELATED"/>
    <property type="match status" value="1"/>
</dbReference>
<dbReference type="Gene3D" id="3.40.50.1820">
    <property type="entry name" value="alpha/beta hydrolase"/>
    <property type="match status" value="1"/>
</dbReference>
<name>A0A2T0M6C6_9ACTN</name>
<dbReference type="Proteomes" id="UP000238312">
    <property type="component" value="Unassembled WGS sequence"/>
</dbReference>
<accession>A0A2T0M6C6</accession>
<protein>
    <submittedName>
        <fullName evidence="4">Polyhydroxybutyrate depolymerase</fullName>
    </submittedName>
</protein>
<dbReference type="GO" id="GO:0016787">
    <property type="term" value="F:hydrolase activity"/>
    <property type="evidence" value="ECO:0007669"/>
    <property type="project" value="InterPro"/>
</dbReference>
<sequence>MTRHTIEAGGRPRTYTVVGPRDGADARALYLIFHGSRQTGAKHRAFTGGAFDAPAERGSAVVVYPDGHKGNWNDARRSSAFPARLENVDDVAFTRALIGELTVSHRIDPGRVFAVGYSNGGQMVMRLAHEAPELIAGAAVIAATMPAPEDFLLAGAPPVPMPVLLVHGTKDPIIRYEGGRPSWWVRTVFKVGGQSLSMPRTAAYFAARNGITAEPVSTTLPHRPGSTGRTTVERTEHRQEGRPPVVLYTVHGGGHTIPGPAKGPAVIGRTNQDVSTADLVAGFFEDVRRRPEPVRNRAADSAGPTPRTS</sequence>
<dbReference type="InterPro" id="IPR003140">
    <property type="entry name" value="PLipase/COase/thioEstase"/>
</dbReference>
<gene>
    <name evidence="4" type="ORF">B0I32_129152</name>
</gene>
<dbReference type="RefSeq" id="WP_146178581.1">
    <property type="nucleotide sequence ID" value="NZ_JBFAIB010000005.1"/>
</dbReference>
<dbReference type="InterPro" id="IPR050955">
    <property type="entry name" value="Plant_Biomass_Hydrol_Est"/>
</dbReference>
<dbReference type="AlphaFoldDB" id="A0A2T0M6C6"/>
<dbReference type="SUPFAM" id="SSF53474">
    <property type="entry name" value="alpha/beta-Hydrolases"/>
    <property type="match status" value="1"/>
</dbReference>
<dbReference type="Pfam" id="PF02230">
    <property type="entry name" value="Abhydrolase_2"/>
    <property type="match status" value="1"/>
</dbReference>
<dbReference type="EMBL" id="PVNG01000029">
    <property type="protein sequence ID" value="PRX53034.1"/>
    <property type="molecule type" value="Genomic_DNA"/>
</dbReference>
<feature type="domain" description="Phospholipase/carboxylesterase/thioesterase" evidence="3">
    <location>
        <begin position="103"/>
        <end position="177"/>
    </location>
</feature>
<evidence type="ECO:0000313" key="5">
    <source>
        <dbReference type="Proteomes" id="UP000238312"/>
    </source>
</evidence>
<dbReference type="InterPro" id="IPR029058">
    <property type="entry name" value="AB_hydrolase_fold"/>
</dbReference>
<feature type="region of interest" description="Disordered" evidence="2">
    <location>
        <begin position="215"/>
        <end position="239"/>
    </location>
</feature>
<keyword evidence="1" id="KW-0732">Signal</keyword>
<dbReference type="OrthoDB" id="9767239at2"/>
<organism evidence="4 5">
    <name type="scientific">Nonomuraea fuscirosea</name>
    <dbReference type="NCBI Taxonomy" id="1291556"/>
    <lineage>
        <taxon>Bacteria</taxon>
        <taxon>Bacillati</taxon>
        <taxon>Actinomycetota</taxon>
        <taxon>Actinomycetes</taxon>
        <taxon>Streptosporangiales</taxon>
        <taxon>Streptosporangiaceae</taxon>
        <taxon>Nonomuraea</taxon>
    </lineage>
</organism>
<evidence type="ECO:0000259" key="3">
    <source>
        <dbReference type="Pfam" id="PF02230"/>
    </source>
</evidence>
<evidence type="ECO:0000256" key="2">
    <source>
        <dbReference type="SAM" id="MobiDB-lite"/>
    </source>
</evidence>
<evidence type="ECO:0000256" key="1">
    <source>
        <dbReference type="ARBA" id="ARBA00022729"/>
    </source>
</evidence>
<feature type="region of interest" description="Disordered" evidence="2">
    <location>
        <begin position="287"/>
        <end position="309"/>
    </location>
</feature>
<proteinExistence type="predicted"/>
<comment type="caution">
    <text evidence="4">The sequence shown here is derived from an EMBL/GenBank/DDBJ whole genome shotgun (WGS) entry which is preliminary data.</text>
</comment>